<evidence type="ECO:0000313" key="2">
    <source>
        <dbReference type="Proteomes" id="UP001159363"/>
    </source>
</evidence>
<reference evidence="1 2" key="1">
    <citation type="submission" date="2023-02" db="EMBL/GenBank/DDBJ databases">
        <title>LHISI_Scaffold_Assembly.</title>
        <authorList>
            <person name="Stuart O.P."/>
            <person name="Cleave R."/>
            <person name="Magrath M.J.L."/>
            <person name="Mikheyev A.S."/>
        </authorList>
    </citation>
    <scope>NUCLEOTIDE SEQUENCE [LARGE SCALE GENOMIC DNA]</scope>
    <source>
        <strain evidence="1">Daus_M_001</strain>
        <tissue evidence="1">Leg muscle</tissue>
    </source>
</reference>
<evidence type="ECO:0000313" key="1">
    <source>
        <dbReference type="EMBL" id="KAJ8881206.1"/>
    </source>
</evidence>
<protein>
    <submittedName>
        <fullName evidence="1">Uncharacterized protein</fullName>
    </submittedName>
</protein>
<comment type="caution">
    <text evidence="1">The sequence shown here is derived from an EMBL/GenBank/DDBJ whole genome shotgun (WGS) entry which is preliminary data.</text>
</comment>
<name>A0ABQ9HA58_9NEOP</name>
<keyword evidence="2" id="KW-1185">Reference proteome</keyword>
<dbReference type="Proteomes" id="UP001159363">
    <property type="component" value="Chromosome 5"/>
</dbReference>
<proteinExistence type="predicted"/>
<accession>A0ABQ9HA58</accession>
<gene>
    <name evidence="1" type="ORF">PR048_017679</name>
</gene>
<dbReference type="EMBL" id="JARBHB010000006">
    <property type="protein sequence ID" value="KAJ8881206.1"/>
    <property type="molecule type" value="Genomic_DNA"/>
</dbReference>
<sequence length="120" mass="14084">MKSKKRNRCTNYKAEGKEHDHRLDWRICPTYQKHLRWIQGLGGNVIVMGETPMAGTRVRNSSERVMAIDKVFNAHHTTVSMKKGNEEVYLAYSYLQFLDSPEEHLTQWELILDKLRGLDH</sequence>
<organism evidence="1 2">
    <name type="scientific">Dryococelus australis</name>
    <dbReference type="NCBI Taxonomy" id="614101"/>
    <lineage>
        <taxon>Eukaryota</taxon>
        <taxon>Metazoa</taxon>
        <taxon>Ecdysozoa</taxon>
        <taxon>Arthropoda</taxon>
        <taxon>Hexapoda</taxon>
        <taxon>Insecta</taxon>
        <taxon>Pterygota</taxon>
        <taxon>Neoptera</taxon>
        <taxon>Polyneoptera</taxon>
        <taxon>Phasmatodea</taxon>
        <taxon>Verophasmatodea</taxon>
        <taxon>Anareolatae</taxon>
        <taxon>Phasmatidae</taxon>
        <taxon>Eurycanthinae</taxon>
        <taxon>Dryococelus</taxon>
    </lineage>
</organism>